<evidence type="ECO:0000313" key="3">
    <source>
        <dbReference type="EMBL" id="MFB6392573.1"/>
    </source>
</evidence>
<accession>A0ABV5CKP4</accession>
<gene>
    <name evidence="3" type="ORF">AAFH96_05575</name>
</gene>
<feature type="domain" description="YqaJ viral recombinase" evidence="2">
    <location>
        <begin position="20"/>
        <end position="154"/>
    </location>
</feature>
<protein>
    <submittedName>
        <fullName evidence="3">Lambda-exonuclease family protein</fullName>
    </submittedName>
</protein>
<dbReference type="InterPro" id="IPR017482">
    <property type="entry name" value="Lambda-type_endonuclease"/>
</dbReference>
<dbReference type="SUPFAM" id="SSF52980">
    <property type="entry name" value="Restriction endonuclease-like"/>
    <property type="match status" value="1"/>
</dbReference>
<dbReference type="InterPro" id="IPR011604">
    <property type="entry name" value="PDDEXK-like_dom_sf"/>
</dbReference>
<dbReference type="Gene3D" id="3.90.320.10">
    <property type="match status" value="1"/>
</dbReference>
<dbReference type="EMBL" id="JBCGDC010000011">
    <property type="protein sequence ID" value="MFB6392573.1"/>
    <property type="molecule type" value="Genomic_DNA"/>
</dbReference>
<sequence length="322" mass="35394">MTATLAGPVGVIGWDISDDEWRARRSEGFGGSDIAAILGFSTHRTPWEVWAEKTGVRTWADKESQVADLGTALEPWLLDQAAIRLDQQVRQPKFRTYAHPDHSWRRCSPDGLTDTGIVECKTAGLMSFRAPVGWDDGATPLGYEFQCRWTLHVMDRPRIDLVGLVAGMGLVHRTIVRDMAVERDMVDQVTDWHRTHIVEGVEPPIGPGDNEALARLYPRSDGTVVDLSDTDAYELQAAYLAARAEESAAKQRKEAAGAALKALIGAHDSATVEDHLIATWSNKKGAVDWPALVADLVSTHSIPAPNPDVYRKPSTRSLNVKE</sequence>
<feature type="region of interest" description="Disordered" evidence="1">
    <location>
        <begin position="303"/>
        <end position="322"/>
    </location>
</feature>
<dbReference type="Proteomes" id="UP001582793">
    <property type="component" value="Unassembled WGS sequence"/>
</dbReference>
<evidence type="ECO:0000256" key="1">
    <source>
        <dbReference type="SAM" id="MobiDB-lite"/>
    </source>
</evidence>
<keyword evidence="4" id="KW-1185">Reference proteome</keyword>
<dbReference type="InterPro" id="IPR019080">
    <property type="entry name" value="YqaJ_viral_recombinase"/>
</dbReference>
<dbReference type="RefSeq" id="WP_375733288.1">
    <property type="nucleotide sequence ID" value="NZ_JBCGDC010000011.1"/>
</dbReference>
<reference evidence="3 4" key="1">
    <citation type="submission" date="2024-04" db="EMBL/GenBank/DDBJ databases">
        <title>Polymorphospora sp. isolated from Baiyangdian Lake in Xiong'an New Area.</title>
        <authorList>
            <person name="Zhang X."/>
            <person name="Liu J."/>
        </authorList>
    </citation>
    <scope>NUCLEOTIDE SEQUENCE [LARGE SCALE GENOMIC DNA]</scope>
    <source>
        <strain evidence="3 4">2-325</strain>
    </source>
</reference>
<name>A0ABV5CKP4_9ACTN</name>
<evidence type="ECO:0000259" key="2">
    <source>
        <dbReference type="Pfam" id="PF09588"/>
    </source>
</evidence>
<dbReference type="NCBIfam" id="TIGR03033">
    <property type="entry name" value="phage_rel_nuc"/>
    <property type="match status" value="1"/>
</dbReference>
<comment type="caution">
    <text evidence="3">The sequence shown here is derived from an EMBL/GenBank/DDBJ whole genome shotgun (WGS) entry which is preliminary data.</text>
</comment>
<organism evidence="3 4">
    <name type="scientific">Polymorphospora lycopeni</name>
    <dbReference type="NCBI Taxonomy" id="3140240"/>
    <lineage>
        <taxon>Bacteria</taxon>
        <taxon>Bacillati</taxon>
        <taxon>Actinomycetota</taxon>
        <taxon>Actinomycetes</taxon>
        <taxon>Micromonosporales</taxon>
        <taxon>Micromonosporaceae</taxon>
        <taxon>Polymorphospora</taxon>
    </lineage>
</organism>
<dbReference type="Pfam" id="PF09588">
    <property type="entry name" value="YqaJ"/>
    <property type="match status" value="1"/>
</dbReference>
<evidence type="ECO:0000313" key="4">
    <source>
        <dbReference type="Proteomes" id="UP001582793"/>
    </source>
</evidence>
<dbReference type="InterPro" id="IPR011335">
    <property type="entry name" value="Restrct_endonuc-II-like"/>
</dbReference>
<proteinExistence type="predicted"/>